<evidence type="ECO:0000256" key="2">
    <source>
        <dbReference type="ARBA" id="ARBA00022679"/>
    </source>
</evidence>
<dbReference type="InterPro" id="IPR039506">
    <property type="entry name" value="SPOB_a"/>
</dbReference>
<dbReference type="Pfam" id="PF14689">
    <property type="entry name" value="SPOB_a"/>
    <property type="match status" value="1"/>
</dbReference>
<gene>
    <name evidence="6" type="ORF">DL346_02980</name>
</gene>
<keyword evidence="2" id="KW-0808">Transferase</keyword>
<dbReference type="SMART" id="SM00387">
    <property type="entry name" value="HATPase_c"/>
    <property type="match status" value="1"/>
</dbReference>
<proteinExistence type="predicted"/>
<dbReference type="OrthoDB" id="1634477at2"/>
<keyword evidence="4" id="KW-0812">Transmembrane</keyword>
<name>A0A328U3U2_9BACL</name>
<dbReference type="PANTHER" id="PTHR40448">
    <property type="entry name" value="TWO-COMPONENT SENSOR HISTIDINE KINASE"/>
    <property type="match status" value="1"/>
</dbReference>
<dbReference type="PANTHER" id="PTHR40448:SF1">
    <property type="entry name" value="TWO-COMPONENT SENSOR HISTIDINE KINASE"/>
    <property type="match status" value="1"/>
</dbReference>
<dbReference type="RefSeq" id="WP_112880581.1">
    <property type="nucleotide sequence ID" value="NZ_QLUW01000001.1"/>
</dbReference>
<evidence type="ECO:0000313" key="7">
    <source>
        <dbReference type="Proteomes" id="UP000249260"/>
    </source>
</evidence>
<protein>
    <submittedName>
        <fullName evidence="6">Histidine kinase</fullName>
    </submittedName>
</protein>
<dbReference type="Proteomes" id="UP000249260">
    <property type="component" value="Unassembled WGS sequence"/>
</dbReference>
<dbReference type="Gene3D" id="3.30.565.10">
    <property type="entry name" value="Histidine kinase-like ATPase, C-terminal domain"/>
    <property type="match status" value="1"/>
</dbReference>
<comment type="caution">
    <text evidence="6">The sequence shown here is derived from an EMBL/GenBank/DDBJ whole genome shotgun (WGS) entry which is preliminary data.</text>
</comment>
<dbReference type="InterPro" id="IPR036890">
    <property type="entry name" value="HATPase_C_sf"/>
</dbReference>
<accession>A0A328U3U2</accession>
<dbReference type="Pfam" id="PF14501">
    <property type="entry name" value="HATPase_c_5"/>
    <property type="match status" value="1"/>
</dbReference>
<keyword evidence="3 6" id="KW-0418">Kinase</keyword>
<organism evidence="6 7">
    <name type="scientific">Paenibacillus montanisoli</name>
    <dbReference type="NCBI Taxonomy" id="2081970"/>
    <lineage>
        <taxon>Bacteria</taxon>
        <taxon>Bacillati</taxon>
        <taxon>Bacillota</taxon>
        <taxon>Bacilli</taxon>
        <taxon>Bacillales</taxon>
        <taxon>Paenibacillaceae</taxon>
        <taxon>Paenibacillus</taxon>
    </lineage>
</organism>
<keyword evidence="4" id="KW-0472">Membrane</keyword>
<keyword evidence="4" id="KW-1133">Transmembrane helix</keyword>
<evidence type="ECO:0000256" key="1">
    <source>
        <dbReference type="ARBA" id="ARBA00022553"/>
    </source>
</evidence>
<evidence type="ECO:0000256" key="3">
    <source>
        <dbReference type="ARBA" id="ARBA00022777"/>
    </source>
</evidence>
<evidence type="ECO:0000256" key="4">
    <source>
        <dbReference type="SAM" id="Phobius"/>
    </source>
</evidence>
<dbReference type="EMBL" id="QLUW01000001">
    <property type="protein sequence ID" value="RAP77458.1"/>
    <property type="molecule type" value="Genomic_DNA"/>
</dbReference>
<reference evidence="6 7" key="1">
    <citation type="submission" date="2018-06" db="EMBL/GenBank/DDBJ databases">
        <title>Paenibacillus montanisoli sp. nov., isolated from mountain area soil.</title>
        <authorList>
            <person name="Wu M."/>
        </authorList>
    </citation>
    <scope>NUCLEOTIDE SEQUENCE [LARGE SCALE GENOMIC DNA]</scope>
    <source>
        <strain evidence="6 7">RA17</strain>
    </source>
</reference>
<dbReference type="InterPro" id="IPR032834">
    <property type="entry name" value="NatK-like_C"/>
</dbReference>
<feature type="domain" description="Histidine kinase/HSP90-like ATPase" evidence="5">
    <location>
        <begin position="473"/>
        <end position="582"/>
    </location>
</feature>
<sequence length="582" mass="66076">MRRNAWLLVILLIALLLGVNNTIYYFTTKDTLEDRLQHEMESVAKQIEISIELSRNGAEEYQEQIGRELRAASIAAQYALSPDVEKVSNAQLAEISKKLDMVGITLLKKTPDNIILYKSSIEKQMGYKTSTWKPWYQAFNQLFDEHRVTIDWGQSLTNFWTGPFEFATTDTSAIQKWGYYYDGTTNYMIDPFISYDSRQRDYDDATGVERLISQTLKENRTLSEITIINPETFGNGKKTTITDNGDELEHMTQNPIINGTYTYKHDDDIANVAMANDRNVKVYENAVINGKHVVKVFIPVDIENKVASMLDEKGQPLNRYVISLVSDYATIQQTLDKQFGNIVLIIVIVTVLSLIALYFILSAYRKSQDKLIRKAQETYLDEINGLFQSIRSQRHDFVNHVQTIHALAELGKTEELKAYTAELTGEIRQMNDIINIGNPAIAALIRAKSLQAEMLKVEFKIDFKDMNHLELGMKSLDMTRLLGNLIDNAFDEVLKYAEEQRTVHIAGCQKPGYYQFTVSNTCLQAEELANKPLFQAGYTSKDGGHSGLGLHIVKSIVDQYKGIINLAINEPNVVTFIIKVPV</sequence>
<dbReference type="GO" id="GO:0000155">
    <property type="term" value="F:phosphorelay sensor kinase activity"/>
    <property type="evidence" value="ECO:0007669"/>
    <property type="project" value="InterPro"/>
</dbReference>
<dbReference type="AlphaFoldDB" id="A0A328U3U2"/>
<keyword evidence="7" id="KW-1185">Reference proteome</keyword>
<dbReference type="InterPro" id="IPR003594">
    <property type="entry name" value="HATPase_dom"/>
</dbReference>
<dbReference type="GO" id="GO:0042802">
    <property type="term" value="F:identical protein binding"/>
    <property type="evidence" value="ECO:0007669"/>
    <property type="project" value="TreeGrafter"/>
</dbReference>
<dbReference type="InterPro" id="IPR016120">
    <property type="entry name" value="Sig_transdc_His_kin_SpoOB"/>
</dbReference>
<dbReference type="Gene3D" id="1.10.287.130">
    <property type="match status" value="1"/>
</dbReference>
<keyword evidence="1" id="KW-0597">Phosphoprotein</keyword>
<evidence type="ECO:0000313" key="6">
    <source>
        <dbReference type="EMBL" id="RAP77458.1"/>
    </source>
</evidence>
<dbReference type="SUPFAM" id="SSF55890">
    <property type="entry name" value="Sporulation response regulatory protein Spo0B"/>
    <property type="match status" value="1"/>
</dbReference>
<feature type="transmembrane region" description="Helical" evidence="4">
    <location>
        <begin position="342"/>
        <end position="364"/>
    </location>
</feature>
<evidence type="ECO:0000259" key="5">
    <source>
        <dbReference type="SMART" id="SM00387"/>
    </source>
</evidence>
<dbReference type="SUPFAM" id="SSF55874">
    <property type="entry name" value="ATPase domain of HSP90 chaperone/DNA topoisomerase II/histidine kinase"/>
    <property type="match status" value="1"/>
</dbReference>